<dbReference type="EMBL" id="JAVHNR010000005">
    <property type="protein sequence ID" value="KAK6342853.1"/>
    <property type="molecule type" value="Genomic_DNA"/>
</dbReference>
<keyword evidence="3" id="KW-1185">Reference proteome</keyword>
<evidence type="ECO:0000256" key="1">
    <source>
        <dbReference type="SAM" id="SignalP"/>
    </source>
</evidence>
<gene>
    <name evidence="2" type="ORF">TWF718_008235</name>
</gene>
<sequence length="162" mass="16502">MMLLAVIMEDIVPLVNGAVEISVDRVGMIAGGALLLTNSSFALSPNGVVRTVGAVDPVAAKQKTTIAVAGPSTAVRNISARMASVAETYFLVLLGAVNTAGDVSMANVFLLKASNSVLMPVVAAPAPTETAAAGILPLSVYISARILNAVEMTNVVLQVRNA</sequence>
<dbReference type="Proteomes" id="UP001313282">
    <property type="component" value="Unassembled WGS sequence"/>
</dbReference>
<proteinExistence type="predicted"/>
<comment type="caution">
    <text evidence="2">The sequence shown here is derived from an EMBL/GenBank/DDBJ whole genome shotgun (WGS) entry which is preliminary data.</text>
</comment>
<accession>A0AAN8RCY5</accession>
<reference evidence="2 3" key="1">
    <citation type="submission" date="2019-10" db="EMBL/GenBank/DDBJ databases">
        <authorList>
            <person name="Palmer J.M."/>
        </authorList>
    </citation>
    <scope>NUCLEOTIDE SEQUENCE [LARGE SCALE GENOMIC DNA]</scope>
    <source>
        <strain evidence="2 3">TWF718</strain>
    </source>
</reference>
<protein>
    <submittedName>
        <fullName evidence="2">Uncharacterized protein</fullName>
    </submittedName>
</protein>
<keyword evidence="1" id="KW-0732">Signal</keyword>
<feature type="signal peptide" evidence="1">
    <location>
        <begin position="1"/>
        <end position="17"/>
    </location>
</feature>
<evidence type="ECO:0000313" key="2">
    <source>
        <dbReference type="EMBL" id="KAK6342853.1"/>
    </source>
</evidence>
<dbReference type="AlphaFoldDB" id="A0AAN8RCY5"/>
<evidence type="ECO:0000313" key="3">
    <source>
        <dbReference type="Proteomes" id="UP001313282"/>
    </source>
</evidence>
<feature type="chain" id="PRO_5042845723" evidence="1">
    <location>
        <begin position="18"/>
        <end position="162"/>
    </location>
</feature>
<name>A0AAN8RCY5_9PEZI</name>
<organism evidence="2 3">
    <name type="scientific">Orbilia javanica</name>
    <dbReference type="NCBI Taxonomy" id="47235"/>
    <lineage>
        <taxon>Eukaryota</taxon>
        <taxon>Fungi</taxon>
        <taxon>Dikarya</taxon>
        <taxon>Ascomycota</taxon>
        <taxon>Pezizomycotina</taxon>
        <taxon>Orbiliomycetes</taxon>
        <taxon>Orbiliales</taxon>
        <taxon>Orbiliaceae</taxon>
        <taxon>Orbilia</taxon>
    </lineage>
</organism>